<dbReference type="InterPro" id="IPR050979">
    <property type="entry name" value="LD-transpeptidase"/>
</dbReference>
<evidence type="ECO:0000313" key="12">
    <source>
        <dbReference type="EMBL" id="NER29759.1"/>
    </source>
</evidence>
<evidence type="ECO:0000256" key="10">
    <source>
        <dbReference type="SAM" id="SignalP"/>
    </source>
</evidence>
<name>A0A6B3N9J1_9CYAN</name>
<comment type="caution">
    <text evidence="12">The sequence shown here is derived from an EMBL/GenBank/DDBJ whole genome shotgun (WGS) entry which is preliminary data.</text>
</comment>
<proteinExistence type="inferred from homology"/>
<dbReference type="PROSITE" id="PS52029">
    <property type="entry name" value="LD_TPASE"/>
    <property type="match status" value="1"/>
</dbReference>
<keyword evidence="5" id="KW-0378">Hydrolase</keyword>
<evidence type="ECO:0000256" key="8">
    <source>
        <dbReference type="ARBA" id="ARBA00023316"/>
    </source>
</evidence>
<dbReference type="PANTHER" id="PTHR30582">
    <property type="entry name" value="L,D-TRANSPEPTIDASE"/>
    <property type="match status" value="1"/>
</dbReference>
<dbReference type="Pfam" id="PF03734">
    <property type="entry name" value="YkuD"/>
    <property type="match status" value="1"/>
</dbReference>
<evidence type="ECO:0000259" key="11">
    <source>
        <dbReference type="PROSITE" id="PS52029"/>
    </source>
</evidence>
<keyword evidence="6 9" id="KW-0133">Cell shape</keyword>
<dbReference type="GO" id="GO:0008360">
    <property type="term" value="P:regulation of cell shape"/>
    <property type="evidence" value="ECO:0007669"/>
    <property type="project" value="UniProtKB-UniRule"/>
</dbReference>
<evidence type="ECO:0000256" key="1">
    <source>
        <dbReference type="ARBA" id="ARBA00004752"/>
    </source>
</evidence>
<keyword evidence="3" id="KW-0328">Glycosyltransferase</keyword>
<dbReference type="GO" id="GO:0018104">
    <property type="term" value="P:peptidoglycan-protein cross-linking"/>
    <property type="evidence" value="ECO:0007669"/>
    <property type="project" value="TreeGrafter"/>
</dbReference>
<dbReference type="SUPFAM" id="SSF141523">
    <property type="entry name" value="L,D-transpeptidase catalytic domain-like"/>
    <property type="match status" value="1"/>
</dbReference>
<dbReference type="CDD" id="cd16913">
    <property type="entry name" value="YkuD_like"/>
    <property type="match status" value="1"/>
</dbReference>
<dbReference type="InterPro" id="IPR038063">
    <property type="entry name" value="Transpep_catalytic_dom"/>
</dbReference>
<evidence type="ECO:0000256" key="9">
    <source>
        <dbReference type="PROSITE-ProRule" id="PRU01373"/>
    </source>
</evidence>
<reference evidence="12" key="1">
    <citation type="submission" date="2019-11" db="EMBL/GenBank/DDBJ databases">
        <title>Genomic insights into an expanded diversity of filamentous marine cyanobacteria reveals the extraordinary biosynthetic potential of Moorea and Okeania.</title>
        <authorList>
            <person name="Ferreira Leao T."/>
            <person name="Wang M."/>
            <person name="Moss N."/>
            <person name="Da Silva R."/>
            <person name="Sanders J."/>
            <person name="Nurk S."/>
            <person name="Gurevich A."/>
            <person name="Humphrey G."/>
            <person name="Reher R."/>
            <person name="Zhu Q."/>
            <person name="Belda-Ferre P."/>
            <person name="Glukhov E."/>
            <person name="Rex R."/>
            <person name="Dorrestein P.C."/>
            <person name="Knight R."/>
            <person name="Pevzner P."/>
            <person name="Gerwick W.H."/>
            <person name="Gerwick L."/>
        </authorList>
    </citation>
    <scope>NUCLEOTIDE SEQUENCE</scope>
    <source>
        <strain evidence="12">SIO1C4</strain>
    </source>
</reference>
<dbReference type="AlphaFoldDB" id="A0A6B3N9J1"/>
<evidence type="ECO:0000256" key="5">
    <source>
        <dbReference type="ARBA" id="ARBA00022801"/>
    </source>
</evidence>
<feature type="active site" description="Nucleophile" evidence="9">
    <location>
        <position position="184"/>
    </location>
</feature>
<feature type="chain" id="PRO_5025445768" evidence="10">
    <location>
        <begin position="30"/>
        <end position="209"/>
    </location>
</feature>
<protein>
    <submittedName>
        <fullName evidence="12">L,D-transpeptidase</fullName>
    </submittedName>
</protein>
<accession>A0A6B3N9J1</accession>
<dbReference type="PANTHER" id="PTHR30582:SF24">
    <property type="entry name" value="L,D-TRANSPEPTIDASE ERFK_SRFK-RELATED"/>
    <property type="match status" value="1"/>
</dbReference>
<dbReference type="UniPathway" id="UPA00219"/>
<feature type="domain" description="L,D-TPase catalytic" evidence="11">
    <location>
        <begin position="83"/>
        <end position="208"/>
    </location>
</feature>
<evidence type="ECO:0000256" key="4">
    <source>
        <dbReference type="ARBA" id="ARBA00022679"/>
    </source>
</evidence>
<feature type="signal peptide" evidence="10">
    <location>
        <begin position="1"/>
        <end position="29"/>
    </location>
</feature>
<dbReference type="Gene3D" id="2.40.440.10">
    <property type="entry name" value="L,D-transpeptidase catalytic domain-like"/>
    <property type="match status" value="1"/>
</dbReference>
<dbReference type="InterPro" id="IPR005490">
    <property type="entry name" value="LD_TPept_cat_dom"/>
</dbReference>
<evidence type="ECO:0000256" key="6">
    <source>
        <dbReference type="ARBA" id="ARBA00022960"/>
    </source>
</evidence>
<comment type="pathway">
    <text evidence="1 9">Cell wall biogenesis; peptidoglycan biosynthesis.</text>
</comment>
<evidence type="ECO:0000256" key="2">
    <source>
        <dbReference type="ARBA" id="ARBA00005992"/>
    </source>
</evidence>
<dbReference type="GO" id="GO:0016757">
    <property type="term" value="F:glycosyltransferase activity"/>
    <property type="evidence" value="ECO:0007669"/>
    <property type="project" value="UniProtKB-KW"/>
</dbReference>
<keyword evidence="10" id="KW-0732">Signal</keyword>
<sequence>MMKSKFKFPGLMLLGLSAAISIMISQQQATILNATEGKYANNKPQFQILETLQKPESLPLGQPSIEPNSNSEEIDTESLASEQHLVISLNKRRVYVYQDKKLQHSYPVAVGKAGWETPQGNYKVIDMQPEPVWEHPWTGEIILPGPNNPLGARWIGFWTDGVNLIGFHGTPNEKLVGRAVSHGCIRMRNQDILALYAQVNIGTPVTVVP</sequence>
<dbReference type="EMBL" id="JAAHFQ010000424">
    <property type="protein sequence ID" value="NER29759.1"/>
    <property type="molecule type" value="Genomic_DNA"/>
</dbReference>
<dbReference type="GO" id="GO:0005576">
    <property type="term" value="C:extracellular region"/>
    <property type="evidence" value="ECO:0007669"/>
    <property type="project" value="TreeGrafter"/>
</dbReference>
<evidence type="ECO:0000256" key="3">
    <source>
        <dbReference type="ARBA" id="ARBA00022676"/>
    </source>
</evidence>
<keyword evidence="8 9" id="KW-0961">Cell wall biogenesis/degradation</keyword>
<keyword evidence="7 9" id="KW-0573">Peptidoglycan synthesis</keyword>
<dbReference type="GO" id="GO:0071555">
    <property type="term" value="P:cell wall organization"/>
    <property type="evidence" value="ECO:0007669"/>
    <property type="project" value="UniProtKB-UniRule"/>
</dbReference>
<organism evidence="12">
    <name type="scientific">Symploca sp. SIO1C4</name>
    <dbReference type="NCBI Taxonomy" id="2607765"/>
    <lineage>
        <taxon>Bacteria</taxon>
        <taxon>Bacillati</taxon>
        <taxon>Cyanobacteriota</taxon>
        <taxon>Cyanophyceae</taxon>
        <taxon>Coleofasciculales</taxon>
        <taxon>Coleofasciculaceae</taxon>
        <taxon>Symploca</taxon>
    </lineage>
</organism>
<feature type="active site" description="Proton donor/acceptor" evidence="9">
    <location>
        <position position="168"/>
    </location>
</feature>
<evidence type="ECO:0000256" key="7">
    <source>
        <dbReference type="ARBA" id="ARBA00022984"/>
    </source>
</evidence>
<keyword evidence="4" id="KW-0808">Transferase</keyword>
<gene>
    <name evidence="12" type="ORF">F6J89_19610</name>
</gene>
<dbReference type="GO" id="GO:0071972">
    <property type="term" value="F:peptidoglycan L,D-transpeptidase activity"/>
    <property type="evidence" value="ECO:0007669"/>
    <property type="project" value="TreeGrafter"/>
</dbReference>
<comment type="similarity">
    <text evidence="2">Belongs to the YkuD family.</text>
</comment>